<feature type="transmembrane region" description="Helical" evidence="1">
    <location>
        <begin position="153"/>
        <end position="172"/>
    </location>
</feature>
<sequence>MSYFIYELKLSLKSKLFIFAMILSFLSILFGILGNRLLIEMEEGLTLFFSGFSFSTSSLLPLLAPLIAALPMGNTYLNDQQNNMITAIFVRMTKKKYFFIKFFSVGVMGSLVIVLPLICLFLLNLLIYPSSAPAYMGEIGGPFSTIFKENQRLYAGLLILNSGLFGFIYANIGFVSSIFIKNKYITAFFPLIIYFFPSFIFPLLHLDRYEPVTTFDLSANTTTTFQNIYIQFAFLLVVLFSIGTTYFSKENKNDQ</sequence>
<evidence type="ECO:0000313" key="2">
    <source>
        <dbReference type="EMBL" id="EOL46052.1"/>
    </source>
</evidence>
<dbReference type="EMBL" id="AJAT01000011">
    <property type="protein sequence ID" value="EOL46052.1"/>
    <property type="molecule type" value="Genomic_DNA"/>
</dbReference>
<keyword evidence="1" id="KW-0472">Membrane</keyword>
<dbReference type="OrthoDB" id="2237513at2"/>
<feature type="transmembrane region" description="Helical" evidence="1">
    <location>
        <begin position="16"/>
        <end position="39"/>
    </location>
</feature>
<keyword evidence="1" id="KW-1133">Transmembrane helix</keyword>
<dbReference type="PATRIC" id="fig|1158610.3.peg.836"/>
<organism evidence="2 3">
    <name type="scientific">Enterococcus phoeniculicola ATCC BAA-412</name>
    <dbReference type="NCBI Taxonomy" id="1158610"/>
    <lineage>
        <taxon>Bacteria</taxon>
        <taxon>Bacillati</taxon>
        <taxon>Bacillota</taxon>
        <taxon>Bacilli</taxon>
        <taxon>Lactobacillales</taxon>
        <taxon>Enterococcaceae</taxon>
        <taxon>Enterococcus</taxon>
    </lineage>
</organism>
<gene>
    <name evidence="2" type="ORF">UC3_00857</name>
</gene>
<dbReference type="eggNOG" id="ENOG50329JJ">
    <property type="taxonomic scope" value="Bacteria"/>
</dbReference>
<evidence type="ECO:0008006" key="4">
    <source>
        <dbReference type="Google" id="ProtNLM"/>
    </source>
</evidence>
<name>R3WF27_9ENTE</name>
<dbReference type="STRING" id="154621.RV11_GL001222"/>
<feature type="transmembrane region" description="Helical" evidence="1">
    <location>
        <begin position="59"/>
        <end position="77"/>
    </location>
</feature>
<accession>R3WF27</accession>
<dbReference type="HOGENOM" id="CLU_091370_0_0_9"/>
<dbReference type="Proteomes" id="UP000013785">
    <property type="component" value="Unassembled WGS sequence"/>
</dbReference>
<feature type="transmembrane region" description="Helical" evidence="1">
    <location>
        <begin position="228"/>
        <end position="247"/>
    </location>
</feature>
<keyword evidence="3" id="KW-1185">Reference proteome</keyword>
<protein>
    <recommendedName>
        <fullName evidence="4">ABC-2 family transporter protein</fullName>
    </recommendedName>
</protein>
<comment type="caution">
    <text evidence="2">The sequence shown here is derived from an EMBL/GenBank/DDBJ whole genome shotgun (WGS) entry which is preliminary data.</text>
</comment>
<feature type="transmembrane region" description="Helical" evidence="1">
    <location>
        <begin position="184"/>
        <end position="204"/>
    </location>
</feature>
<proteinExistence type="predicted"/>
<keyword evidence="1" id="KW-0812">Transmembrane</keyword>
<dbReference type="AlphaFoldDB" id="R3WF27"/>
<evidence type="ECO:0000256" key="1">
    <source>
        <dbReference type="SAM" id="Phobius"/>
    </source>
</evidence>
<dbReference type="RefSeq" id="WP_010767530.1">
    <property type="nucleotide sequence ID" value="NZ_ASWE01000002.1"/>
</dbReference>
<evidence type="ECO:0000313" key="3">
    <source>
        <dbReference type="Proteomes" id="UP000013785"/>
    </source>
</evidence>
<feature type="transmembrane region" description="Helical" evidence="1">
    <location>
        <begin position="98"/>
        <end position="127"/>
    </location>
</feature>
<reference evidence="2 3" key="1">
    <citation type="submission" date="2013-02" db="EMBL/GenBank/DDBJ databases">
        <title>The Genome Sequence of Enterococcus phoeniculicola BAA-412.</title>
        <authorList>
            <consortium name="The Broad Institute Genome Sequencing Platform"/>
            <consortium name="The Broad Institute Genome Sequencing Center for Infectious Disease"/>
            <person name="Earl A.M."/>
            <person name="Gilmore M.S."/>
            <person name="Lebreton F."/>
            <person name="Walker B."/>
            <person name="Young S.K."/>
            <person name="Zeng Q."/>
            <person name="Gargeya S."/>
            <person name="Fitzgerald M."/>
            <person name="Haas B."/>
            <person name="Abouelleil A."/>
            <person name="Alvarado L."/>
            <person name="Arachchi H.M."/>
            <person name="Berlin A.M."/>
            <person name="Chapman S.B."/>
            <person name="Dewar J."/>
            <person name="Goldberg J."/>
            <person name="Griggs A."/>
            <person name="Gujja S."/>
            <person name="Hansen M."/>
            <person name="Howarth C."/>
            <person name="Imamovic A."/>
            <person name="Larimer J."/>
            <person name="McCowan C."/>
            <person name="Murphy C."/>
            <person name="Neiman D."/>
            <person name="Pearson M."/>
            <person name="Priest M."/>
            <person name="Roberts A."/>
            <person name="Saif S."/>
            <person name="Shea T."/>
            <person name="Sisk P."/>
            <person name="Sykes S."/>
            <person name="Wortman J."/>
            <person name="Nusbaum C."/>
            <person name="Birren B."/>
        </authorList>
    </citation>
    <scope>NUCLEOTIDE SEQUENCE [LARGE SCALE GENOMIC DNA]</scope>
    <source>
        <strain evidence="2 3">ATCC BAA-412</strain>
    </source>
</reference>